<evidence type="ECO:0000256" key="2">
    <source>
        <dbReference type="ARBA" id="ARBA00023125"/>
    </source>
</evidence>
<reference evidence="6 7" key="1">
    <citation type="submission" date="2020-04" db="EMBL/GenBank/DDBJ databases">
        <title>MicrobeNet Type strains.</title>
        <authorList>
            <person name="Nicholson A.C."/>
        </authorList>
    </citation>
    <scope>NUCLEOTIDE SEQUENCE [LARGE SCALE GENOMIC DNA]</scope>
    <source>
        <strain evidence="6 7">ATCC BAA-14</strain>
    </source>
</reference>
<dbReference type="EMBL" id="JAAXPC010000023">
    <property type="protein sequence ID" value="NKY04777.1"/>
    <property type="molecule type" value="Genomic_DNA"/>
</dbReference>
<dbReference type="Pfam" id="PF01614">
    <property type="entry name" value="IclR_C"/>
    <property type="match status" value="1"/>
</dbReference>
<dbReference type="RefSeq" id="WP_006368854.1">
    <property type="nucleotide sequence ID" value="NZ_CP073075.1"/>
</dbReference>
<dbReference type="GO" id="GO:0003700">
    <property type="term" value="F:DNA-binding transcription factor activity"/>
    <property type="evidence" value="ECO:0007669"/>
    <property type="project" value="TreeGrafter"/>
</dbReference>
<dbReference type="SUPFAM" id="SSF55781">
    <property type="entry name" value="GAF domain-like"/>
    <property type="match status" value="1"/>
</dbReference>
<dbReference type="InterPro" id="IPR014757">
    <property type="entry name" value="Tscrpt_reg_IclR_C"/>
</dbReference>
<dbReference type="PANTHER" id="PTHR30136">
    <property type="entry name" value="HELIX-TURN-HELIX TRANSCRIPTIONAL REGULATOR, ICLR FAMILY"/>
    <property type="match status" value="1"/>
</dbReference>
<evidence type="ECO:0000259" key="4">
    <source>
        <dbReference type="PROSITE" id="PS51077"/>
    </source>
</evidence>
<keyword evidence="1" id="KW-0805">Transcription regulation</keyword>
<comment type="caution">
    <text evidence="6">The sequence shown here is derived from an EMBL/GenBank/DDBJ whole genome shotgun (WGS) entry which is preliminary data.</text>
</comment>
<dbReference type="Gene3D" id="3.30.450.40">
    <property type="match status" value="1"/>
</dbReference>
<keyword evidence="2" id="KW-0238">DNA-binding</keyword>
<dbReference type="AlphaFoldDB" id="A0A846WUL6"/>
<feature type="domain" description="IclR-ED" evidence="5">
    <location>
        <begin position="75"/>
        <end position="259"/>
    </location>
</feature>
<dbReference type="SMART" id="SM00346">
    <property type="entry name" value="HTH_ICLR"/>
    <property type="match status" value="1"/>
</dbReference>
<evidence type="ECO:0000313" key="7">
    <source>
        <dbReference type="Proteomes" id="UP000563898"/>
    </source>
</evidence>
<dbReference type="PROSITE" id="PS51077">
    <property type="entry name" value="HTH_ICLR"/>
    <property type="match status" value="1"/>
</dbReference>
<keyword evidence="3" id="KW-0804">Transcription</keyword>
<evidence type="ECO:0000256" key="1">
    <source>
        <dbReference type="ARBA" id="ARBA00023015"/>
    </source>
</evidence>
<dbReference type="SUPFAM" id="SSF46785">
    <property type="entry name" value="Winged helix' DNA-binding domain"/>
    <property type="match status" value="1"/>
</dbReference>
<dbReference type="InterPro" id="IPR036390">
    <property type="entry name" value="WH_DNA-bd_sf"/>
</dbReference>
<dbReference type="Proteomes" id="UP000563898">
    <property type="component" value="Unassembled WGS sequence"/>
</dbReference>
<protein>
    <submittedName>
        <fullName evidence="6">IclR family transcriptional regulator</fullName>
    </submittedName>
</protein>
<evidence type="ECO:0000256" key="3">
    <source>
        <dbReference type="ARBA" id="ARBA00023163"/>
    </source>
</evidence>
<dbReference type="PROSITE" id="PS51078">
    <property type="entry name" value="ICLR_ED"/>
    <property type="match status" value="1"/>
</dbReference>
<dbReference type="GO" id="GO:0003677">
    <property type="term" value="F:DNA binding"/>
    <property type="evidence" value="ECO:0007669"/>
    <property type="project" value="UniProtKB-KW"/>
</dbReference>
<dbReference type="Gene3D" id="1.10.10.10">
    <property type="entry name" value="Winged helix-like DNA-binding domain superfamily/Winged helix DNA-binding domain"/>
    <property type="match status" value="1"/>
</dbReference>
<name>A0A846WUL6_9ACTN</name>
<dbReference type="Pfam" id="PF09339">
    <property type="entry name" value="HTH_IclR"/>
    <property type="match status" value="1"/>
</dbReference>
<feature type="domain" description="HTH iclR-type" evidence="4">
    <location>
        <begin position="12"/>
        <end position="74"/>
    </location>
</feature>
<dbReference type="PANTHER" id="PTHR30136:SF35">
    <property type="entry name" value="HTH-TYPE TRANSCRIPTIONAL REGULATOR RV1719"/>
    <property type="match status" value="1"/>
</dbReference>
<dbReference type="InterPro" id="IPR005471">
    <property type="entry name" value="Tscrpt_reg_IclR_N"/>
</dbReference>
<evidence type="ECO:0000259" key="5">
    <source>
        <dbReference type="PROSITE" id="PS51078"/>
    </source>
</evidence>
<organism evidence="6 7">
    <name type="scientific">Gordonia polyisoprenivorans</name>
    <dbReference type="NCBI Taxonomy" id="84595"/>
    <lineage>
        <taxon>Bacteria</taxon>
        <taxon>Bacillati</taxon>
        <taxon>Actinomycetota</taxon>
        <taxon>Actinomycetes</taxon>
        <taxon>Mycobacteriales</taxon>
        <taxon>Gordoniaceae</taxon>
        <taxon>Gordonia</taxon>
    </lineage>
</organism>
<dbReference type="InterPro" id="IPR029016">
    <property type="entry name" value="GAF-like_dom_sf"/>
</dbReference>
<proteinExistence type="predicted"/>
<accession>A0A846WUL6</accession>
<dbReference type="InterPro" id="IPR050707">
    <property type="entry name" value="HTH_MetabolicPath_Reg"/>
</dbReference>
<dbReference type="GO" id="GO:0045892">
    <property type="term" value="P:negative regulation of DNA-templated transcription"/>
    <property type="evidence" value="ECO:0007669"/>
    <property type="project" value="TreeGrafter"/>
</dbReference>
<evidence type="ECO:0000313" key="6">
    <source>
        <dbReference type="EMBL" id="NKY04777.1"/>
    </source>
</evidence>
<sequence length="260" mass="27821">MDGQDSVGKSGVQSVQRAVRLLEVLAAARGPQTMQSLAHELGCSASTAHRIAVTLAHGDLLEFNPLTKRYSLGVGVTKLAQRRAEQVDIASIAQPYMDDLRERVMETTSLWTRTGDSKVCVACSDGTYTIRQYLQIGTRVVMADLTAGTRVLLADDEPDSVTAMVEAWYPDIEHAELEEFLADVERTRDTGLSMLPEEGANRVHPDVSTMAAPILDGRGAIVAALVVAGPVGRLTAEAMSADAEALRTCAREISVALGAQ</sequence>
<gene>
    <name evidence="6" type="ORF">HGA05_24755</name>
</gene>
<dbReference type="InterPro" id="IPR036388">
    <property type="entry name" value="WH-like_DNA-bd_sf"/>
</dbReference>